<dbReference type="GeneID" id="110982396"/>
<evidence type="ECO:0000256" key="8">
    <source>
        <dbReference type="ARBA" id="ARBA00023157"/>
    </source>
</evidence>
<comment type="subcellular location">
    <subcellularLocation>
        <location evidence="1">Secreted</location>
    </subcellularLocation>
</comment>
<dbReference type="Gene3D" id="2.40.50.120">
    <property type="match status" value="1"/>
</dbReference>
<feature type="disulfide bond" evidence="10">
    <location>
        <begin position="108"/>
        <end position="132"/>
    </location>
</feature>
<evidence type="ECO:0000256" key="6">
    <source>
        <dbReference type="ARBA" id="ARBA00022729"/>
    </source>
</evidence>
<dbReference type="InterPro" id="IPR018933">
    <property type="entry name" value="Netrin_module_non-TIMP"/>
</dbReference>
<gene>
    <name evidence="16" type="primary">LOC110982396</name>
</gene>
<feature type="disulfide bond" evidence="10">
    <location>
        <begin position="29"/>
        <end position="90"/>
    </location>
</feature>
<sequence length="366" mass="41380">MARFGLSVAVPLLVLLGHCCVRLVDAAGCEAIQLPMCSGMKYNMTQMPNLLHHSAQENARLSIEQFQDLVDTNCSNLLLFFLCTMYAPICTKSLEFEVESIPPCKGVCVEARSKCEPTMLKYNVTWPEYLSCQHLPEYTRGVCLTPEAIVDTMPDEDDNNNESGVVTEPVVPGSILPPKPKRKGSCKRCENTRINQGVFLEKAYEYVVRATVTSFVTVGENLMYTAVIVEDVLKFTDINIPIGEVHLVTEGPCVCPRVTVGVDYVIMCYQDLENGRLRLTEECIAEEWEEDSWPRLVKKWDKKLRKAKRREEKLRESPTVGGNSRRRRRQRPEPTEAPSRDRRNRGRSRADPAEDVDSESVSDSLL</sequence>
<keyword evidence="4" id="KW-0964">Secreted</keyword>
<evidence type="ECO:0000256" key="3">
    <source>
        <dbReference type="ARBA" id="ARBA00022473"/>
    </source>
</evidence>
<dbReference type="InterPro" id="IPR015526">
    <property type="entry name" value="Frizzled/SFRP"/>
</dbReference>
<feature type="domain" description="NTR" evidence="14">
    <location>
        <begin position="186"/>
        <end position="309"/>
    </location>
</feature>
<dbReference type="GO" id="GO:0090090">
    <property type="term" value="P:negative regulation of canonical Wnt signaling pathway"/>
    <property type="evidence" value="ECO:0007669"/>
    <property type="project" value="UniProtKB-ARBA"/>
</dbReference>
<evidence type="ECO:0000256" key="7">
    <source>
        <dbReference type="ARBA" id="ARBA00022782"/>
    </source>
</evidence>
<dbReference type="SUPFAM" id="SSF63501">
    <property type="entry name" value="Frizzled cysteine-rich domain"/>
    <property type="match status" value="1"/>
</dbReference>
<evidence type="ECO:0000256" key="2">
    <source>
        <dbReference type="ARBA" id="ARBA00010054"/>
    </source>
</evidence>
<dbReference type="GO" id="GO:0060070">
    <property type="term" value="P:canonical Wnt signaling pathway"/>
    <property type="evidence" value="ECO:0007669"/>
    <property type="project" value="TreeGrafter"/>
</dbReference>
<dbReference type="GO" id="GO:0017147">
    <property type="term" value="F:Wnt-protein binding"/>
    <property type="evidence" value="ECO:0007669"/>
    <property type="project" value="TreeGrafter"/>
</dbReference>
<keyword evidence="8 10" id="KW-1015">Disulfide bond</keyword>
<dbReference type="InterPro" id="IPR001134">
    <property type="entry name" value="Netrin_domain"/>
</dbReference>
<evidence type="ECO:0000256" key="1">
    <source>
        <dbReference type="ARBA" id="ARBA00004613"/>
    </source>
</evidence>
<proteinExistence type="inferred from homology"/>
<feature type="signal peptide" evidence="12">
    <location>
        <begin position="1"/>
        <end position="26"/>
    </location>
</feature>
<reference evidence="16" key="1">
    <citation type="submission" date="2025-08" db="UniProtKB">
        <authorList>
            <consortium name="RefSeq"/>
        </authorList>
    </citation>
    <scope>IDENTIFICATION</scope>
</reference>
<feature type="compositionally biased region" description="Basic and acidic residues" evidence="11">
    <location>
        <begin position="331"/>
        <end position="341"/>
    </location>
</feature>
<dbReference type="PANTHER" id="PTHR11309">
    <property type="entry name" value="FRIZZLED"/>
    <property type="match status" value="1"/>
</dbReference>
<dbReference type="GO" id="GO:0030154">
    <property type="term" value="P:cell differentiation"/>
    <property type="evidence" value="ECO:0007669"/>
    <property type="project" value="UniProtKB-KW"/>
</dbReference>
<keyword evidence="6 12" id="KW-0732">Signal</keyword>
<keyword evidence="9" id="KW-0325">Glycoprotein</keyword>
<dbReference type="SMART" id="SM00063">
    <property type="entry name" value="FRI"/>
    <property type="match status" value="1"/>
</dbReference>
<evidence type="ECO:0000256" key="10">
    <source>
        <dbReference type="PROSITE-ProRule" id="PRU00090"/>
    </source>
</evidence>
<feature type="region of interest" description="Disordered" evidence="11">
    <location>
        <begin position="307"/>
        <end position="366"/>
    </location>
</feature>
<organism evidence="15 16">
    <name type="scientific">Acanthaster planci</name>
    <name type="common">Crown-of-thorns starfish</name>
    <dbReference type="NCBI Taxonomy" id="133434"/>
    <lineage>
        <taxon>Eukaryota</taxon>
        <taxon>Metazoa</taxon>
        <taxon>Echinodermata</taxon>
        <taxon>Eleutherozoa</taxon>
        <taxon>Asterozoa</taxon>
        <taxon>Asteroidea</taxon>
        <taxon>Valvatacea</taxon>
        <taxon>Valvatida</taxon>
        <taxon>Acanthasteridae</taxon>
        <taxon>Acanthaster</taxon>
    </lineage>
</organism>
<name>A0A8B7YVE4_ACAPL</name>
<keyword evidence="3" id="KW-0217">Developmental protein</keyword>
<dbReference type="PANTHER" id="PTHR11309:SF96">
    <property type="entry name" value="SECRETED FRIZZLED-RELATED PROTEIN 3"/>
    <property type="match status" value="1"/>
</dbReference>
<evidence type="ECO:0000313" key="16">
    <source>
        <dbReference type="RefSeq" id="XP_022096455.1"/>
    </source>
</evidence>
<dbReference type="FunFam" id="1.10.2000.10:FF:000005">
    <property type="entry name" value="secreted frizzled-related protein 4"/>
    <property type="match status" value="1"/>
</dbReference>
<evidence type="ECO:0000256" key="12">
    <source>
        <dbReference type="SAM" id="SignalP"/>
    </source>
</evidence>
<evidence type="ECO:0000256" key="9">
    <source>
        <dbReference type="ARBA" id="ARBA00023180"/>
    </source>
</evidence>
<evidence type="ECO:0000256" key="5">
    <source>
        <dbReference type="ARBA" id="ARBA00022687"/>
    </source>
</evidence>
<dbReference type="Pfam" id="PF01759">
    <property type="entry name" value="NTR"/>
    <property type="match status" value="1"/>
</dbReference>
<evidence type="ECO:0000256" key="4">
    <source>
        <dbReference type="ARBA" id="ARBA00022525"/>
    </source>
</evidence>
<evidence type="ECO:0000256" key="11">
    <source>
        <dbReference type="SAM" id="MobiDB-lite"/>
    </source>
</evidence>
<keyword evidence="5" id="KW-0879">Wnt signaling pathway</keyword>
<protein>
    <submittedName>
        <fullName evidence="16">Secreted frizzled-related protein 3-like</fullName>
    </submittedName>
</protein>
<feature type="chain" id="PRO_5034192785" evidence="12">
    <location>
        <begin position="27"/>
        <end position="366"/>
    </location>
</feature>
<dbReference type="InterPro" id="IPR036790">
    <property type="entry name" value="Frizzled_dom_sf"/>
</dbReference>
<comment type="similarity">
    <text evidence="2">Belongs to the secreted frizzled-related protein (sFRP) family.</text>
</comment>
<dbReference type="SUPFAM" id="SSF50242">
    <property type="entry name" value="TIMP-like"/>
    <property type="match status" value="1"/>
</dbReference>
<dbReference type="PROSITE" id="PS50038">
    <property type="entry name" value="FZ"/>
    <property type="match status" value="1"/>
</dbReference>
<dbReference type="OrthoDB" id="5946121at2759"/>
<dbReference type="GO" id="GO:0005615">
    <property type="term" value="C:extracellular space"/>
    <property type="evidence" value="ECO:0007669"/>
    <property type="project" value="TreeGrafter"/>
</dbReference>
<comment type="caution">
    <text evidence="10">Lacks conserved residue(s) required for the propagation of feature annotation.</text>
</comment>
<keyword evidence="15" id="KW-1185">Reference proteome</keyword>
<dbReference type="GO" id="GO:0035567">
    <property type="term" value="P:non-canonical Wnt signaling pathway"/>
    <property type="evidence" value="ECO:0007669"/>
    <property type="project" value="TreeGrafter"/>
</dbReference>
<feature type="domain" description="FZ" evidence="13">
    <location>
        <begin position="24"/>
        <end position="146"/>
    </location>
</feature>
<dbReference type="PROSITE" id="PS50189">
    <property type="entry name" value="NTR"/>
    <property type="match status" value="1"/>
</dbReference>
<dbReference type="InterPro" id="IPR020067">
    <property type="entry name" value="Frizzled_dom"/>
</dbReference>
<dbReference type="SMART" id="SM00643">
    <property type="entry name" value="C345C"/>
    <property type="match status" value="1"/>
</dbReference>
<dbReference type="OMA" id="NAERCKC"/>
<dbReference type="Proteomes" id="UP000694845">
    <property type="component" value="Unplaced"/>
</dbReference>
<evidence type="ECO:0000259" key="14">
    <source>
        <dbReference type="PROSITE" id="PS50189"/>
    </source>
</evidence>
<dbReference type="Pfam" id="PF01392">
    <property type="entry name" value="Fz"/>
    <property type="match status" value="1"/>
</dbReference>
<dbReference type="KEGG" id="aplc:110982396"/>
<accession>A0A8B7YVE4</accession>
<evidence type="ECO:0000313" key="15">
    <source>
        <dbReference type="Proteomes" id="UP000694845"/>
    </source>
</evidence>
<dbReference type="InterPro" id="IPR008993">
    <property type="entry name" value="TIMP-like_OB-fold"/>
</dbReference>
<evidence type="ECO:0000259" key="13">
    <source>
        <dbReference type="PROSITE" id="PS50038"/>
    </source>
</evidence>
<feature type="disulfide bond" evidence="10">
    <location>
        <begin position="37"/>
        <end position="83"/>
    </location>
</feature>
<dbReference type="Gene3D" id="1.10.2000.10">
    <property type="entry name" value="Frizzled cysteine-rich domain"/>
    <property type="match status" value="1"/>
</dbReference>
<dbReference type="AlphaFoldDB" id="A0A8B7YVE4"/>
<dbReference type="GO" id="GO:0005737">
    <property type="term" value="C:cytoplasm"/>
    <property type="evidence" value="ECO:0007669"/>
    <property type="project" value="TreeGrafter"/>
</dbReference>
<keyword evidence="7" id="KW-0221">Differentiation</keyword>
<dbReference type="RefSeq" id="XP_022096455.1">
    <property type="nucleotide sequence ID" value="XM_022240763.1"/>
</dbReference>